<dbReference type="Proteomes" id="UP000558688">
    <property type="component" value="Unassembled WGS sequence"/>
</dbReference>
<organism evidence="7 8">
    <name type="scientific">Fusarium oxysporum</name>
    <name type="common">Fusarium vascular wilt</name>
    <dbReference type="NCBI Taxonomy" id="5507"/>
    <lineage>
        <taxon>Eukaryota</taxon>
        <taxon>Fungi</taxon>
        <taxon>Dikarya</taxon>
        <taxon>Ascomycota</taxon>
        <taxon>Pezizomycotina</taxon>
        <taxon>Sordariomycetes</taxon>
        <taxon>Hypocreomycetidae</taxon>
        <taxon>Hypocreales</taxon>
        <taxon>Nectriaceae</taxon>
        <taxon>Fusarium</taxon>
        <taxon>Fusarium oxysporum species complex</taxon>
    </lineage>
</organism>
<dbReference type="PANTHER" id="PTHR47424">
    <property type="entry name" value="REGULATORY PROTEIN GAL4"/>
    <property type="match status" value="1"/>
</dbReference>
<dbReference type="EMBL" id="JAAFOW010003707">
    <property type="protein sequence ID" value="KAF5249844.1"/>
    <property type="molecule type" value="Genomic_DNA"/>
</dbReference>
<feature type="compositionally biased region" description="Low complexity" evidence="5">
    <location>
        <begin position="83"/>
        <end position="92"/>
    </location>
</feature>
<feature type="domain" description="Xylanolytic transcriptional activator regulatory" evidence="6">
    <location>
        <begin position="170"/>
        <end position="285"/>
    </location>
</feature>
<gene>
    <name evidence="7" type="ORF">FOXYS1_14986</name>
</gene>
<evidence type="ECO:0000256" key="3">
    <source>
        <dbReference type="ARBA" id="ARBA00023163"/>
    </source>
</evidence>
<evidence type="ECO:0000256" key="4">
    <source>
        <dbReference type="ARBA" id="ARBA00023242"/>
    </source>
</evidence>
<comment type="caution">
    <text evidence="7">The sequence shown here is derived from an EMBL/GenBank/DDBJ whole genome shotgun (WGS) entry which is preliminary data.</text>
</comment>
<dbReference type="PANTHER" id="PTHR47424:SF3">
    <property type="entry name" value="REGULATORY PROTEIN GAL4"/>
    <property type="match status" value="1"/>
</dbReference>
<dbReference type="CDD" id="cd12148">
    <property type="entry name" value="fungal_TF_MHR"/>
    <property type="match status" value="1"/>
</dbReference>
<dbReference type="GO" id="GO:0000435">
    <property type="term" value="P:positive regulation of transcription from RNA polymerase II promoter by galactose"/>
    <property type="evidence" value="ECO:0007669"/>
    <property type="project" value="TreeGrafter"/>
</dbReference>
<feature type="region of interest" description="Disordered" evidence="5">
    <location>
        <begin position="68"/>
        <end position="107"/>
    </location>
</feature>
<dbReference type="GO" id="GO:0008270">
    <property type="term" value="F:zinc ion binding"/>
    <property type="evidence" value="ECO:0007669"/>
    <property type="project" value="InterPro"/>
</dbReference>
<reference evidence="7" key="1">
    <citation type="submission" date="2020-02" db="EMBL/GenBank/DDBJ databases">
        <title>Identification and distribution of gene clusters putatively required for synthesis of sphingolipid metabolism inhibitors in phylogenetically diverse species of the filamentous fungus Fusarium.</title>
        <authorList>
            <person name="Kim H.-S."/>
            <person name="Busman M."/>
            <person name="Brown D.W."/>
            <person name="Divon H."/>
            <person name="Uhlig S."/>
            <person name="Proctor R.H."/>
        </authorList>
    </citation>
    <scope>NUCLEOTIDE SEQUENCE [LARGE SCALE GENOMIC DNA]</scope>
    <source>
        <strain evidence="7">NRRL 39464</strain>
    </source>
</reference>
<keyword evidence="3" id="KW-0804">Transcription</keyword>
<evidence type="ECO:0000256" key="2">
    <source>
        <dbReference type="ARBA" id="ARBA00023125"/>
    </source>
</evidence>
<dbReference type="InterPro" id="IPR007219">
    <property type="entry name" value="XnlR_reg_dom"/>
</dbReference>
<keyword evidence="1" id="KW-0805">Transcription regulation</keyword>
<dbReference type="AlphaFoldDB" id="A0A8H5E7C3"/>
<sequence>MSILRFKPTFRSHTSRNHVENVERYNSLAIAAVLAKSAVTANGQFAMYAEEEDLSKSVSLEERLEELERSRKQEIGDRSPRISAPKSSASEPEATDTDEAESTDGLATVSLPNKDQHLLYGETEALDQPAADTAEHRGAKRYRTDAKEQCKDLAVLDLVPIRSISDRYFQSFWDIVHPVYPILHIPTFMRFYNRLWEPGDVEDGSEATENPIMLATLNMVLAIGCRFTHSPKTGNRAALADQFYQRARRLVPIDTLDEATLPVVQLLLLTALHLQSTMHSNRCWNMKEKCEDEYAYSPRNERLICTTFGRPSMLPYRSRVPLPITIDDEYLLEIGEGTQPPGSPCRLGLFVYTIRLLEILDEVLKSFYAQDAQEQVMDIDNQTKMPLLDLDEILRLNSQLDVFLDGLPDYLTLQGTSTGSGVQQDNTLLQPRILYCRFLYTRLLLLRPLTLPAEFSATIGSSHHKSFDEAVVKEMTQECQETAHKLILVLHQGLGTVYRCSAWWSVYFTFGAATVLQASILFNPDDEVKIAVDHSLSLAMEILTSLASEVKSSTEAIRVVQNLKGRLQRIEHAGSSVPTKRICDVQALTEPLSQSFLSGNFDMGPIMDPFFDDCAIQQTLNSIDWGAIFESQE</sequence>
<dbReference type="GO" id="GO:0000978">
    <property type="term" value="F:RNA polymerase II cis-regulatory region sequence-specific DNA binding"/>
    <property type="evidence" value="ECO:0007669"/>
    <property type="project" value="TreeGrafter"/>
</dbReference>
<keyword evidence="4" id="KW-0539">Nucleus</keyword>
<evidence type="ECO:0000256" key="1">
    <source>
        <dbReference type="ARBA" id="ARBA00023015"/>
    </source>
</evidence>
<evidence type="ECO:0000313" key="7">
    <source>
        <dbReference type="EMBL" id="KAF5249844.1"/>
    </source>
</evidence>
<feature type="compositionally biased region" description="Acidic residues" evidence="5">
    <location>
        <begin position="93"/>
        <end position="102"/>
    </location>
</feature>
<dbReference type="Pfam" id="PF04082">
    <property type="entry name" value="Fungal_trans"/>
    <property type="match status" value="1"/>
</dbReference>
<protein>
    <recommendedName>
        <fullName evidence="6">Xylanolytic transcriptional activator regulatory domain-containing protein</fullName>
    </recommendedName>
</protein>
<dbReference type="InterPro" id="IPR051127">
    <property type="entry name" value="Fungal_SecMet_Regulators"/>
</dbReference>
<dbReference type="GO" id="GO:0005634">
    <property type="term" value="C:nucleus"/>
    <property type="evidence" value="ECO:0007669"/>
    <property type="project" value="TreeGrafter"/>
</dbReference>
<dbReference type="GO" id="GO:0006351">
    <property type="term" value="P:DNA-templated transcription"/>
    <property type="evidence" value="ECO:0007669"/>
    <property type="project" value="InterPro"/>
</dbReference>
<keyword evidence="2" id="KW-0238">DNA-binding</keyword>
<name>A0A8H5E7C3_FUSOX</name>
<accession>A0A8H5E7C3</accession>
<dbReference type="GO" id="GO:0000981">
    <property type="term" value="F:DNA-binding transcription factor activity, RNA polymerase II-specific"/>
    <property type="evidence" value="ECO:0007669"/>
    <property type="project" value="TreeGrafter"/>
</dbReference>
<proteinExistence type="predicted"/>
<feature type="compositionally biased region" description="Basic and acidic residues" evidence="5">
    <location>
        <begin position="68"/>
        <end position="80"/>
    </location>
</feature>
<evidence type="ECO:0000313" key="8">
    <source>
        <dbReference type="Proteomes" id="UP000558688"/>
    </source>
</evidence>
<evidence type="ECO:0000259" key="6">
    <source>
        <dbReference type="Pfam" id="PF04082"/>
    </source>
</evidence>
<evidence type="ECO:0000256" key="5">
    <source>
        <dbReference type="SAM" id="MobiDB-lite"/>
    </source>
</evidence>